<feature type="compositionally biased region" description="Basic residues" evidence="9">
    <location>
        <begin position="77"/>
        <end position="109"/>
    </location>
</feature>
<evidence type="ECO:0000256" key="4">
    <source>
        <dbReference type="ARBA" id="ARBA00022989"/>
    </source>
</evidence>
<feature type="domain" description="TRPM-like" evidence="13">
    <location>
        <begin position="609"/>
        <end position="717"/>
    </location>
</feature>
<dbReference type="GO" id="GO:0005261">
    <property type="term" value="F:monoatomic cation channel activity"/>
    <property type="evidence" value="ECO:0007669"/>
    <property type="project" value="TreeGrafter"/>
</dbReference>
<feature type="compositionally biased region" description="Acidic residues" evidence="9">
    <location>
        <begin position="1833"/>
        <end position="1848"/>
    </location>
</feature>
<feature type="region of interest" description="Disordered" evidence="9">
    <location>
        <begin position="1"/>
        <end position="125"/>
    </location>
</feature>
<reference evidence="14" key="1">
    <citation type="journal article" date="2013" name="Genetics">
        <title>The draft genome and transcriptome of Panagrellus redivivus are shaped by the harsh demands of a free-living lifestyle.</title>
        <authorList>
            <person name="Srinivasan J."/>
            <person name="Dillman A.R."/>
            <person name="Macchietto M.G."/>
            <person name="Heikkinen L."/>
            <person name="Lakso M."/>
            <person name="Fracchia K.M."/>
            <person name="Antoshechkin I."/>
            <person name="Mortazavi A."/>
            <person name="Wong G."/>
            <person name="Sternberg P.W."/>
        </authorList>
    </citation>
    <scope>NUCLEOTIDE SEQUENCE [LARGE SCALE GENOMIC DNA]</scope>
    <source>
        <strain evidence="14">MT8872</strain>
    </source>
</reference>
<dbReference type="Pfam" id="PF18139">
    <property type="entry name" value="LSDAT_euk"/>
    <property type="match status" value="1"/>
</dbReference>
<feature type="transmembrane region" description="Helical" evidence="10">
    <location>
        <begin position="1357"/>
        <end position="1377"/>
    </location>
</feature>
<evidence type="ECO:0000256" key="7">
    <source>
        <dbReference type="ARBA" id="ARBA00023303"/>
    </source>
</evidence>
<name>A0A7E4V2Z3_PANRE</name>
<organism evidence="14 15">
    <name type="scientific">Panagrellus redivivus</name>
    <name type="common">Microworm</name>
    <dbReference type="NCBI Taxonomy" id="6233"/>
    <lineage>
        <taxon>Eukaryota</taxon>
        <taxon>Metazoa</taxon>
        <taxon>Ecdysozoa</taxon>
        <taxon>Nematoda</taxon>
        <taxon>Chromadorea</taxon>
        <taxon>Rhabditida</taxon>
        <taxon>Tylenchina</taxon>
        <taxon>Panagrolaimomorpha</taxon>
        <taxon>Panagrolaimoidea</taxon>
        <taxon>Panagrolaimidae</taxon>
        <taxon>Panagrellus</taxon>
    </lineage>
</organism>
<dbReference type="Pfam" id="PF25508">
    <property type="entry name" value="TRPM2"/>
    <property type="match status" value="2"/>
</dbReference>
<evidence type="ECO:0000256" key="10">
    <source>
        <dbReference type="SAM" id="Phobius"/>
    </source>
</evidence>
<feature type="compositionally biased region" description="Low complexity" evidence="9">
    <location>
        <begin position="1009"/>
        <end position="1026"/>
    </location>
</feature>
<keyword evidence="14" id="KW-1185">Reference proteome</keyword>
<feature type="transmembrane region" description="Helical" evidence="10">
    <location>
        <begin position="1257"/>
        <end position="1275"/>
    </location>
</feature>
<keyword evidence="3 10" id="KW-0812">Transmembrane</keyword>
<keyword evidence="7" id="KW-0407">Ion channel</keyword>
<dbReference type="InterPro" id="IPR041491">
    <property type="entry name" value="TRPM_SLOG"/>
</dbReference>
<proteinExistence type="predicted"/>
<keyword evidence="4 10" id="KW-1133">Transmembrane helix</keyword>
<evidence type="ECO:0000256" key="2">
    <source>
        <dbReference type="ARBA" id="ARBA00022448"/>
    </source>
</evidence>
<evidence type="ECO:0000256" key="5">
    <source>
        <dbReference type="ARBA" id="ARBA00023065"/>
    </source>
</evidence>
<feature type="transmembrane region" description="Helical" evidence="10">
    <location>
        <begin position="1215"/>
        <end position="1245"/>
    </location>
</feature>
<dbReference type="InterPro" id="IPR005821">
    <property type="entry name" value="Ion_trans_dom"/>
</dbReference>
<feature type="compositionally biased region" description="Polar residues" evidence="9">
    <location>
        <begin position="1"/>
        <end position="13"/>
    </location>
</feature>
<feature type="region of interest" description="Disordered" evidence="9">
    <location>
        <begin position="1093"/>
        <end position="1167"/>
    </location>
</feature>
<keyword evidence="6 10" id="KW-0472">Membrane</keyword>
<dbReference type="WBParaSite" id="Pan_g15817.t2">
    <property type="protein sequence ID" value="Pan_g15817.t2"/>
    <property type="gene ID" value="Pan_g15817"/>
</dbReference>
<evidence type="ECO:0000256" key="1">
    <source>
        <dbReference type="ARBA" id="ARBA00004141"/>
    </source>
</evidence>
<comment type="subcellular location">
    <subcellularLocation>
        <location evidence="1">Membrane</location>
        <topology evidence="1">Multi-pass membrane protein</topology>
    </subcellularLocation>
</comment>
<feature type="region of interest" description="Disordered" evidence="9">
    <location>
        <begin position="1759"/>
        <end position="1783"/>
    </location>
</feature>
<feature type="region of interest" description="Disordered" evidence="9">
    <location>
        <begin position="1825"/>
        <end position="1850"/>
    </location>
</feature>
<keyword evidence="2" id="KW-0813">Transport</keyword>
<feature type="domain" description="TRPM-like" evidence="13">
    <location>
        <begin position="816"/>
        <end position="947"/>
    </location>
</feature>
<dbReference type="InterPro" id="IPR050927">
    <property type="entry name" value="TRPM"/>
</dbReference>
<keyword evidence="5" id="KW-0406">Ion transport</keyword>
<feature type="compositionally biased region" description="Basic and acidic residues" evidence="9">
    <location>
        <begin position="1908"/>
        <end position="1921"/>
    </location>
</feature>
<dbReference type="GO" id="GO:0005886">
    <property type="term" value="C:plasma membrane"/>
    <property type="evidence" value="ECO:0007669"/>
    <property type="project" value="TreeGrafter"/>
</dbReference>
<evidence type="ECO:0000259" key="12">
    <source>
        <dbReference type="Pfam" id="PF18139"/>
    </source>
</evidence>
<dbReference type="InterPro" id="IPR057366">
    <property type="entry name" value="TRPM-like"/>
</dbReference>
<feature type="region of interest" description="Disordered" evidence="9">
    <location>
        <begin position="139"/>
        <end position="198"/>
    </location>
</feature>
<dbReference type="PANTHER" id="PTHR13800">
    <property type="entry name" value="TRANSIENT RECEPTOR POTENTIAL CATION CHANNEL, SUBFAMILY M, MEMBER 6"/>
    <property type="match status" value="1"/>
</dbReference>
<feature type="compositionally biased region" description="Basic and acidic residues" evidence="9">
    <location>
        <begin position="1157"/>
        <end position="1167"/>
    </location>
</feature>
<feature type="compositionally biased region" description="Polar residues" evidence="9">
    <location>
        <begin position="37"/>
        <end position="54"/>
    </location>
</feature>
<dbReference type="Pfam" id="PF00520">
    <property type="entry name" value="Ion_trans"/>
    <property type="match status" value="1"/>
</dbReference>
<accession>A0A7E4V2Z3</accession>
<feature type="domain" description="Ion transport" evidence="11">
    <location>
        <begin position="1225"/>
        <end position="1480"/>
    </location>
</feature>
<dbReference type="PANTHER" id="PTHR13800:SF44">
    <property type="entry name" value="TRANSIENT RECEPTOR POTENTIAL CHANNEL"/>
    <property type="match status" value="1"/>
</dbReference>
<dbReference type="Proteomes" id="UP000492821">
    <property type="component" value="Unassembled WGS sequence"/>
</dbReference>
<feature type="transmembrane region" description="Helical" evidence="10">
    <location>
        <begin position="1447"/>
        <end position="1472"/>
    </location>
</feature>
<feature type="transmembrane region" description="Helical" evidence="10">
    <location>
        <begin position="1319"/>
        <end position="1337"/>
    </location>
</feature>
<protein>
    <submittedName>
        <fullName evidence="15">LSDAT_euk domain-containing protein</fullName>
    </submittedName>
</protein>
<sequence>MPPPSYSSQSNRLFRSKAASHGATKTKLCTFRYPDTNLLSNGSSPSVSAWNPQTMEFRRGTERDSDVEPDSQPQTTHHSRQGNRHRREGRQKRRRKGSAGRAVSRKIRRSLGSATAPPRHVHGGDWREMLTMTQHPGLAHINRNRSDEDLASGADSRPKRSDKKKLSNSTESLPQDGGPANSEFSASRFHRAPSSSSTDQADWIVDTFECVDCDEFIPSSKDVDKCGCGRWRNQHRPQALQVHNDANMYHRREKRWHISKHTIRNPTDAFGTIEFQGGPHPHKAQYLRLGFDADPSNIMELFEKVWQIPPPKLIITVHGGISNFDLQQKLSRVFRKGLLKAARTTGAWIITSGINVGVVPHVAAALESGMTSTQKSKVRITCIGIAPWGLLKKREDFVGEDKVLSYHPHSFSPKGRFAVLNNRHSYYLLVDNGTVGRYGADIILRRRLEGYIVRKQKIDGGDRSVPVVCVLLEGGACTIRTVLDYVTNYPRVPVVICDGSGRASDLLAFAHQYINDEGTLPEAIRPQLLSLIKAVFGYDHENAQCLLLDIIACVRQKKLITVFRLGENQKQDVDYAILTALLKGHNLKPPEQLALALAWNRVDIARSDVFVMGQDWPSGALHDAMLEALIHNRVDFVRLLLENGVSMHKFLTIERLEQLYNTEHGPPNTLFYIVRDVVKMHTNYRYTLPHIGLAIEKLMGNGYRCYYASSEFRTVYNDYRKRCLTRMNQTTASRTAHIIPTDYLSGPLVAIAGGFSNIMEPPESSAISTAPSGSRALSNHLLWRSAYRRDNFLTPAALATPGAGLAMDSKIDIEDDAMSEHRDANEHVFQYPFSDLLTWAVLTKRHDMALCMWEHGEEAMAKALIACRLYKSLAKEAAEDYLEVEICEELKKYADEFRNLSLELLDCCYKHDDAHTLQLLTYELLYWGHETCLSLAVIVNNKAFLAHPCCQILLADLWHGGLRIRSNSNFKVIVGLLCPPTIFFLEFKSREELMQQPQTAAEHEDDINDTLSTSSESDASSSSSSSDSDDGDGDDLRADGTGQNAGRVGAAGRRVSTGSANSGNFPHIFQNKKRNRQSVETDKPIQMKAMNSTATNNQLAPNNGTAGAPNGRPPALSFSSNHAAAEPASTNRRRNRAHSWRTKGHSTSIDSTHSKRPNVDEKKAELPRKHSLLASIQRKWTRTGSDEKPSKSIFKQTLLPERIGGKRQIRIRRKIYEFFVAPVTTFWSWCLSYLIFLSVLTYVLLIKTPVNPTVAEWLLVSYVIAFCVELIRKLFMSEPQRFREKVGYFFMNYWNTFTALAVVSYLIGFGYRCIHDDTAYGRCILATSAVLWSIKLLDFLSVHPKFGPLVTMAGKMVLSMAYVVVMLCVSMLAFGLARQSITFPNEEWHWILLRNLFYKPYFMLYGEVYADEIDLCGDQIWDGHLEAGVSLSEAANGSMNACVPGHWIPPLLMTVFLLISNLLLISMLIAIFNHIFEATDKISQQIWLFQRYRQVMEYESTPFVPPPFTLIYHFYMLVKYLRHRILVCRGHRPEKRKSLFDFSLKLFLSNDQVEKLHDFEEECMEDYAREKEYEKNRSNEERLHRTAERTDLILLRINDLVTKEGHVKANVNSLENRIEQMEERQNEILDCLRQITTALPTILNSIQPRSTTPIPETVSMPVTSQMYVQQSRVSLVSEAGPSSTVSLVRAGSAAGSQCTVVDAGMLSGGEFLSGDGLDPPTYRRTRTATVSGNEIPSSSTASAPQGKLFGSILSLDKSMFPSSSTPSSSAKQNSVRRRRHHDEYTSITDTIDIEGITVGFVAPSNPVIMDDSETEVIGGRRIVRSSGSGIRTEEEDDDDEEEEEEELEFNFSPVDSSNILDSEYEFNGGPAIEVDTPTTTLKRAKASFVKRHNTFMKEYEDSVLPLRDPSESDSHADDDRSGSVSPSGTVRDRSSTLVAEEQAKEDEPPITFSVAKSRPGDIDTTNAAPEDRLTTPEGSPTKTHLLRDDPKNK</sequence>
<feature type="coiled-coil region" evidence="8">
    <location>
        <begin position="1570"/>
        <end position="1631"/>
    </location>
</feature>
<feature type="region of interest" description="Disordered" evidence="9">
    <location>
        <begin position="995"/>
        <end position="1081"/>
    </location>
</feature>
<evidence type="ECO:0000313" key="15">
    <source>
        <dbReference type="WBParaSite" id="Pan_g15817.t2"/>
    </source>
</evidence>
<feature type="region of interest" description="Disordered" evidence="9">
    <location>
        <begin position="1898"/>
        <end position="1993"/>
    </location>
</feature>
<feature type="domain" description="TRPM SLOG" evidence="12">
    <location>
        <begin position="284"/>
        <end position="553"/>
    </location>
</feature>
<keyword evidence="8" id="KW-0175">Coiled coil</keyword>
<reference evidence="15" key="2">
    <citation type="submission" date="2020-10" db="UniProtKB">
        <authorList>
            <consortium name="WormBaseParasite"/>
        </authorList>
    </citation>
    <scope>IDENTIFICATION</scope>
</reference>
<feature type="compositionally biased region" description="Polar residues" evidence="9">
    <location>
        <begin position="1093"/>
        <end position="1105"/>
    </location>
</feature>
<dbReference type="GO" id="GO:0030001">
    <property type="term" value="P:metal ion transport"/>
    <property type="evidence" value="ECO:0007669"/>
    <property type="project" value="TreeGrafter"/>
</dbReference>
<feature type="compositionally biased region" description="Basic residues" evidence="9">
    <location>
        <begin position="1131"/>
        <end position="1144"/>
    </location>
</feature>
<evidence type="ECO:0000256" key="3">
    <source>
        <dbReference type="ARBA" id="ARBA00022692"/>
    </source>
</evidence>
<feature type="compositionally biased region" description="Basic and acidic residues" evidence="9">
    <location>
        <begin position="56"/>
        <end position="66"/>
    </location>
</feature>
<evidence type="ECO:0000256" key="9">
    <source>
        <dbReference type="SAM" id="MobiDB-lite"/>
    </source>
</evidence>
<evidence type="ECO:0000259" key="11">
    <source>
        <dbReference type="Pfam" id="PF00520"/>
    </source>
</evidence>
<evidence type="ECO:0000313" key="14">
    <source>
        <dbReference type="Proteomes" id="UP000492821"/>
    </source>
</evidence>
<evidence type="ECO:0000259" key="13">
    <source>
        <dbReference type="Pfam" id="PF25508"/>
    </source>
</evidence>
<evidence type="ECO:0000256" key="8">
    <source>
        <dbReference type="SAM" id="Coils"/>
    </source>
</evidence>
<feature type="transmembrane region" description="Helical" evidence="10">
    <location>
        <begin position="1287"/>
        <end position="1307"/>
    </location>
</feature>
<evidence type="ECO:0000256" key="6">
    <source>
        <dbReference type="ARBA" id="ARBA00023136"/>
    </source>
</evidence>